<gene>
    <name evidence="10" type="ORF">UF66_0923</name>
</gene>
<dbReference type="GO" id="GO:0016887">
    <property type="term" value="F:ATP hydrolysis activity"/>
    <property type="evidence" value="ECO:0007669"/>
    <property type="project" value="InterPro"/>
</dbReference>
<evidence type="ECO:0000256" key="1">
    <source>
        <dbReference type="ARBA" id="ARBA00004202"/>
    </source>
</evidence>
<dbReference type="GO" id="GO:0043190">
    <property type="term" value="C:ATP-binding cassette (ABC) transporter complex"/>
    <property type="evidence" value="ECO:0007669"/>
    <property type="project" value="TreeGrafter"/>
</dbReference>
<keyword evidence="7" id="KW-1278">Translocase</keyword>
<organism evidence="10 11">
    <name type="scientific">Staphylococcus cohnii subsp. cohnii</name>
    <dbReference type="NCBI Taxonomy" id="74704"/>
    <lineage>
        <taxon>Bacteria</taxon>
        <taxon>Bacillati</taxon>
        <taxon>Bacillota</taxon>
        <taxon>Bacilli</taxon>
        <taxon>Bacillales</taxon>
        <taxon>Staphylococcaceae</taxon>
        <taxon>Staphylococcus</taxon>
        <taxon>Staphylococcus cohnii species complex</taxon>
    </lineage>
</organism>
<evidence type="ECO:0000259" key="9">
    <source>
        <dbReference type="PROSITE" id="PS50893"/>
    </source>
</evidence>
<keyword evidence="8" id="KW-0472">Membrane</keyword>
<dbReference type="InterPro" id="IPR003439">
    <property type="entry name" value="ABC_transporter-like_ATP-bd"/>
</dbReference>
<evidence type="ECO:0000256" key="6">
    <source>
        <dbReference type="ARBA" id="ARBA00022840"/>
    </source>
</evidence>
<dbReference type="InterPro" id="IPR027417">
    <property type="entry name" value="P-loop_NTPase"/>
</dbReference>
<dbReference type="InterPro" id="IPR015856">
    <property type="entry name" value="ABC_transpr_CbiO/EcfA_su"/>
</dbReference>
<keyword evidence="6" id="KW-0067">ATP-binding</keyword>
<evidence type="ECO:0000256" key="5">
    <source>
        <dbReference type="ARBA" id="ARBA00022741"/>
    </source>
</evidence>
<dbReference type="InterPro" id="IPR050095">
    <property type="entry name" value="ECF_ABC_transporter_ATP-bd"/>
</dbReference>
<evidence type="ECO:0000256" key="4">
    <source>
        <dbReference type="ARBA" id="ARBA00022475"/>
    </source>
</evidence>
<dbReference type="PROSITE" id="PS00211">
    <property type="entry name" value="ABC_TRANSPORTER_1"/>
    <property type="match status" value="1"/>
</dbReference>
<dbReference type="AlphaFoldDB" id="A0A0M2NXY0"/>
<dbReference type="GO" id="GO:0042626">
    <property type="term" value="F:ATPase-coupled transmembrane transporter activity"/>
    <property type="evidence" value="ECO:0007669"/>
    <property type="project" value="TreeGrafter"/>
</dbReference>
<dbReference type="RefSeq" id="WP_019468132.1">
    <property type="nucleotide sequence ID" value="NZ_LAKJ01000016.1"/>
</dbReference>
<evidence type="ECO:0000256" key="2">
    <source>
        <dbReference type="ARBA" id="ARBA00005417"/>
    </source>
</evidence>
<proteinExistence type="inferred from homology"/>
<comment type="subcellular location">
    <subcellularLocation>
        <location evidence="1">Cell membrane</location>
        <topology evidence="1">Peripheral membrane protein</topology>
    </subcellularLocation>
</comment>
<protein>
    <submittedName>
        <fullName evidence="10">ATPase component YkoD</fullName>
    </submittedName>
</protein>
<evidence type="ECO:0000313" key="10">
    <source>
        <dbReference type="EMBL" id="KKI63374.1"/>
    </source>
</evidence>
<dbReference type="SUPFAM" id="SSF52540">
    <property type="entry name" value="P-loop containing nucleoside triphosphate hydrolases"/>
    <property type="match status" value="2"/>
</dbReference>
<reference evidence="10 11" key="1">
    <citation type="submission" date="2015-03" db="EMBL/GenBank/DDBJ databases">
        <title>Genome Assembly of Staphylococcus cohnii subsp. cohnii strain G22B2.</title>
        <authorList>
            <person name="Nair G."/>
            <person name="Kaur G."/>
            <person name="Khatri I."/>
            <person name="Singh N.K."/>
            <person name="Sathyabama S."/>
            <person name="Maurya S.K."/>
            <person name="Subramanian S."/>
            <person name="Agrewala J.N."/>
            <person name="Mayilraj S."/>
        </authorList>
    </citation>
    <scope>NUCLEOTIDE SEQUENCE [LARGE SCALE GENOMIC DNA]</scope>
    <source>
        <strain evidence="10 11">G22B2</strain>
    </source>
</reference>
<feature type="domain" description="ABC transporter" evidence="9">
    <location>
        <begin position="244"/>
        <end position="473"/>
    </location>
</feature>
<keyword evidence="5" id="KW-0547">Nucleotide-binding</keyword>
<accession>A0A0M2NXY0</accession>
<dbReference type="InterPro" id="IPR017871">
    <property type="entry name" value="ABC_transporter-like_CS"/>
</dbReference>
<evidence type="ECO:0000256" key="8">
    <source>
        <dbReference type="ARBA" id="ARBA00023136"/>
    </source>
</evidence>
<feature type="domain" description="ABC transporter" evidence="9">
    <location>
        <begin position="2"/>
        <end position="229"/>
    </location>
</feature>
<dbReference type="Proteomes" id="UP000034455">
    <property type="component" value="Unassembled WGS sequence"/>
</dbReference>
<comment type="caution">
    <text evidence="10">The sequence shown here is derived from an EMBL/GenBank/DDBJ whole genome shotgun (WGS) entry which is preliminary data.</text>
</comment>
<comment type="similarity">
    <text evidence="2">Belongs to the ABC transporter superfamily.</text>
</comment>
<dbReference type="InterPro" id="IPR003593">
    <property type="entry name" value="AAA+_ATPase"/>
</dbReference>
<dbReference type="GO" id="GO:0005524">
    <property type="term" value="F:ATP binding"/>
    <property type="evidence" value="ECO:0007669"/>
    <property type="project" value="UniProtKB-KW"/>
</dbReference>
<dbReference type="SMART" id="SM00382">
    <property type="entry name" value="AAA"/>
    <property type="match status" value="2"/>
</dbReference>
<keyword evidence="3" id="KW-0813">Transport</keyword>
<evidence type="ECO:0000256" key="3">
    <source>
        <dbReference type="ARBA" id="ARBA00022448"/>
    </source>
</evidence>
<dbReference type="EMBL" id="LAKJ01000016">
    <property type="protein sequence ID" value="KKI63374.1"/>
    <property type="molecule type" value="Genomic_DNA"/>
</dbReference>
<evidence type="ECO:0000313" key="11">
    <source>
        <dbReference type="Proteomes" id="UP000034455"/>
    </source>
</evidence>
<keyword evidence="4" id="KW-1003">Cell membrane</keyword>
<dbReference type="CDD" id="cd03225">
    <property type="entry name" value="ABC_cobalt_CbiO_domain1"/>
    <property type="match status" value="2"/>
</dbReference>
<dbReference type="PATRIC" id="fig|74704.6.peg.945"/>
<dbReference type="Gene3D" id="3.40.50.300">
    <property type="entry name" value="P-loop containing nucleotide triphosphate hydrolases"/>
    <property type="match status" value="2"/>
</dbReference>
<dbReference type="PROSITE" id="PS50893">
    <property type="entry name" value="ABC_TRANSPORTER_2"/>
    <property type="match status" value="2"/>
</dbReference>
<dbReference type="Pfam" id="PF00005">
    <property type="entry name" value="ABC_tran"/>
    <property type="match status" value="2"/>
</dbReference>
<sequence>MIVTENLRLKYPNGQKKIFDNLSLHIKDKEKVLILGPSGSGKSTLLNVLSGIVPNLIDLPMKYDKLEIDHDCGVIFQEPDSQFCMPKVYEELAFVLENLQTPRHKMDALIETALNSVDLNVNKDQYINNLSGGMKQKLAIAETLLQQADTLFLDEPTAMLDVASTEDLWNKIKALWQDQTVIIVEHKVEHIWQHIDRVILLNYDGVIIGDASPADILKNYEHLLSEYGVWHPKAWDNAPSPIDLQPSNVQNADNHLLLFEQGSVKRRKKTLIDIPKLNVTSGEWITITGANGSGKTSLLESIMQLIKYDGTMFFDGKKITKIKEAAKNMYLVYQNPELQFIANSVYKEIFIQNKAIYPSISEANDKTVQMLKMLNLEDVQSQHPYELSIGQKRRLSVAIALSSSSDYILLDEPTFGLDSHNTFNLIKLFQQRVKDGQTIIMVTHDPEIIARYPTRKLYVRKKQILEIAGDNHV</sequence>
<dbReference type="PANTHER" id="PTHR43553">
    <property type="entry name" value="HEAVY METAL TRANSPORTER"/>
    <property type="match status" value="1"/>
</dbReference>
<evidence type="ECO:0000256" key="7">
    <source>
        <dbReference type="ARBA" id="ARBA00022967"/>
    </source>
</evidence>
<name>A0A0M2NXY0_STACC</name>